<dbReference type="AlphaFoldDB" id="A0A0L0T6X9"/>
<dbReference type="STRING" id="578462.A0A0L0T6X9"/>
<dbReference type="eggNOG" id="KOG0821">
    <property type="taxonomic scope" value="Eukaryota"/>
</dbReference>
<dbReference type="InterPro" id="IPR001737">
    <property type="entry name" value="KsgA/Erm"/>
</dbReference>
<feature type="binding site" evidence="7">
    <location>
        <position position="86"/>
    </location>
    <ligand>
        <name>S-adenosyl-L-methionine</name>
        <dbReference type="ChEBI" id="CHEBI:59789"/>
    </ligand>
</feature>
<dbReference type="GO" id="GO:0006391">
    <property type="term" value="P:transcription initiation at mitochondrial promoter"/>
    <property type="evidence" value="ECO:0007669"/>
    <property type="project" value="TreeGrafter"/>
</dbReference>
<dbReference type="SMART" id="SM00650">
    <property type="entry name" value="rADc"/>
    <property type="match status" value="1"/>
</dbReference>
<sequence length="330" mass="36964">MGTTSNAVRRVLASIPPPQRALLHKRHKYPVLTFPKDAESLAPFFRAADLANKTLVDINCGFGFMTAALLAHPPGGVPPARAILVEQDRGLIEYVRTNPPVPNATVLEMDQMATEFHHHWMASEDAPAKVDWSRPPEETNVTAVATLGTKLGDLNWTQFLRWMADRGGLHALGRVPMYLFLTRTYSQRMFAAPGSTNRGRLAVLTDAMVHAELLLERSEKELVFYPYLQTIDLIRIEPRETPLFKNCTLEELEFVTRSLFVKKLQTSSALKTLDPTGKYLIKEIPGEVLAKRTLDLTTEELVSIAEVFAKWPLKQEFHGTNLFTGAMNIG</sequence>
<feature type="domain" description="Ribosomal RNA adenine methylase transferase N-terminal" evidence="9">
    <location>
        <begin position="40"/>
        <end position="240"/>
    </location>
</feature>
<dbReference type="EC" id="2.1.1.-" evidence="8"/>
<dbReference type="PROSITE" id="PS51689">
    <property type="entry name" value="SAM_RNA_A_N6_MT"/>
    <property type="match status" value="1"/>
</dbReference>
<keyword evidence="11" id="KW-1185">Reference proteome</keyword>
<keyword evidence="3 7" id="KW-0808">Transferase</keyword>
<comment type="function">
    <text evidence="6">Mitochondrial transcription factor that confers selective promoter recognition on the core subunit of the yeast mitochondrial RNA polymerase. Interacts with DNA in a non-specific manner.</text>
</comment>
<dbReference type="SUPFAM" id="SSF53335">
    <property type="entry name" value="S-adenosyl-L-methionine-dependent methyltransferases"/>
    <property type="match status" value="1"/>
</dbReference>
<dbReference type="Proteomes" id="UP000054350">
    <property type="component" value="Unassembled WGS sequence"/>
</dbReference>
<dbReference type="EMBL" id="GG745366">
    <property type="protein sequence ID" value="KNE70480.1"/>
    <property type="molecule type" value="Genomic_DNA"/>
</dbReference>
<evidence type="ECO:0000256" key="7">
    <source>
        <dbReference type="PROSITE-ProRule" id="PRU01026"/>
    </source>
</evidence>
<name>A0A0L0T6X9_ALLM3</name>
<reference evidence="10 11" key="1">
    <citation type="submission" date="2009-11" db="EMBL/GenBank/DDBJ databases">
        <title>Annotation of Allomyces macrogynus ATCC 38327.</title>
        <authorList>
            <consortium name="The Broad Institute Genome Sequencing Platform"/>
            <person name="Russ C."/>
            <person name="Cuomo C."/>
            <person name="Burger G."/>
            <person name="Gray M.W."/>
            <person name="Holland P.W.H."/>
            <person name="King N."/>
            <person name="Lang F.B.F."/>
            <person name="Roger A.J."/>
            <person name="Ruiz-Trillo I."/>
            <person name="Young S.K."/>
            <person name="Zeng Q."/>
            <person name="Gargeya S."/>
            <person name="Fitzgerald M."/>
            <person name="Haas B."/>
            <person name="Abouelleil A."/>
            <person name="Alvarado L."/>
            <person name="Arachchi H.M."/>
            <person name="Berlin A."/>
            <person name="Chapman S.B."/>
            <person name="Gearin G."/>
            <person name="Goldberg J."/>
            <person name="Griggs A."/>
            <person name="Gujja S."/>
            <person name="Hansen M."/>
            <person name="Heiman D."/>
            <person name="Howarth C."/>
            <person name="Larimer J."/>
            <person name="Lui A."/>
            <person name="MacDonald P.J.P."/>
            <person name="McCowen C."/>
            <person name="Montmayeur A."/>
            <person name="Murphy C."/>
            <person name="Neiman D."/>
            <person name="Pearson M."/>
            <person name="Priest M."/>
            <person name="Roberts A."/>
            <person name="Saif S."/>
            <person name="Shea T."/>
            <person name="Sisk P."/>
            <person name="Stolte C."/>
            <person name="Sykes S."/>
            <person name="Wortman J."/>
            <person name="Nusbaum C."/>
            <person name="Birren B."/>
        </authorList>
    </citation>
    <scope>NUCLEOTIDE SEQUENCE [LARGE SCALE GENOMIC DNA]</scope>
    <source>
        <strain evidence="10 11">ATCC 38327</strain>
    </source>
</reference>
<comment type="similarity">
    <text evidence="7 8">Belongs to the class I-like SAM-binding methyltransferase superfamily. rRNA adenine N(6)-methyltransferase family.</text>
</comment>
<keyword evidence="8" id="KW-0698">rRNA processing</keyword>
<proteinExistence type="inferred from homology"/>
<dbReference type="Pfam" id="PF00398">
    <property type="entry name" value="RrnaAD"/>
    <property type="match status" value="1"/>
</dbReference>
<comment type="caution">
    <text evidence="7">Lacks conserved residue(s) required for the propagation of feature annotation.</text>
</comment>
<evidence type="ECO:0000313" key="11">
    <source>
        <dbReference type="Proteomes" id="UP000054350"/>
    </source>
</evidence>
<dbReference type="PANTHER" id="PTHR11727:SF17">
    <property type="entry name" value="DIMETHYLADENOSINE TRANSFERASE 1, MITOCHONDRIAL"/>
    <property type="match status" value="1"/>
</dbReference>
<evidence type="ECO:0000313" key="10">
    <source>
        <dbReference type="EMBL" id="KNE70480.1"/>
    </source>
</evidence>
<dbReference type="GO" id="GO:0000179">
    <property type="term" value="F:rRNA (adenine-N6,N6-)-dimethyltransferase activity"/>
    <property type="evidence" value="ECO:0007669"/>
    <property type="project" value="UniProtKB-UniRule"/>
</dbReference>
<evidence type="ECO:0000256" key="8">
    <source>
        <dbReference type="RuleBase" id="RU362106"/>
    </source>
</evidence>
<keyword evidence="2 7" id="KW-0489">Methyltransferase</keyword>
<evidence type="ECO:0000256" key="2">
    <source>
        <dbReference type="ARBA" id="ARBA00022603"/>
    </source>
</evidence>
<dbReference type="GO" id="GO:0003723">
    <property type="term" value="F:RNA binding"/>
    <property type="evidence" value="ECO:0007669"/>
    <property type="project" value="UniProtKB-UniRule"/>
</dbReference>
<evidence type="ECO:0000256" key="5">
    <source>
        <dbReference type="ARBA" id="ARBA00022884"/>
    </source>
</evidence>
<accession>A0A0L0T6X9</accession>
<dbReference type="InterPro" id="IPR029063">
    <property type="entry name" value="SAM-dependent_MTases_sf"/>
</dbReference>
<protein>
    <recommendedName>
        <fullName evidence="8">rRNA adenine N(6)-methyltransferase</fullName>
        <ecNumber evidence="8">2.1.1.-</ecNumber>
    </recommendedName>
</protein>
<keyword evidence="5 7" id="KW-0694">RNA-binding</keyword>
<dbReference type="GO" id="GO:0034246">
    <property type="term" value="F:mitochondrial transcription factor activity"/>
    <property type="evidence" value="ECO:0007669"/>
    <property type="project" value="TreeGrafter"/>
</dbReference>
<evidence type="ECO:0000256" key="1">
    <source>
        <dbReference type="ARBA" id="ARBA00004173"/>
    </source>
</evidence>
<organism evidence="10 11">
    <name type="scientific">Allomyces macrogynus (strain ATCC 38327)</name>
    <name type="common">Allomyces javanicus var. macrogynus</name>
    <dbReference type="NCBI Taxonomy" id="578462"/>
    <lineage>
        <taxon>Eukaryota</taxon>
        <taxon>Fungi</taxon>
        <taxon>Fungi incertae sedis</taxon>
        <taxon>Blastocladiomycota</taxon>
        <taxon>Blastocladiomycetes</taxon>
        <taxon>Blastocladiales</taxon>
        <taxon>Blastocladiaceae</taxon>
        <taxon>Allomyces</taxon>
    </lineage>
</organism>
<evidence type="ECO:0000259" key="9">
    <source>
        <dbReference type="SMART" id="SM00650"/>
    </source>
</evidence>
<dbReference type="VEuPathDB" id="FungiDB:AMAG_14605"/>
<comment type="subcellular location">
    <subcellularLocation>
        <location evidence="1">Mitochondrion</location>
    </subcellularLocation>
</comment>
<dbReference type="InterPro" id="IPR020598">
    <property type="entry name" value="rRNA_Ade_methylase_Trfase_N"/>
</dbReference>
<dbReference type="PANTHER" id="PTHR11727">
    <property type="entry name" value="DIMETHYLADENOSINE TRANSFERASE"/>
    <property type="match status" value="1"/>
</dbReference>
<dbReference type="InterPro" id="IPR023165">
    <property type="entry name" value="rRNA_Ade_diMease-like_C"/>
</dbReference>
<reference evidence="11" key="2">
    <citation type="submission" date="2009-11" db="EMBL/GenBank/DDBJ databases">
        <title>The Genome Sequence of Allomyces macrogynus strain ATCC 38327.</title>
        <authorList>
            <consortium name="The Broad Institute Genome Sequencing Platform"/>
            <person name="Russ C."/>
            <person name="Cuomo C."/>
            <person name="Shea T."/>
            <person name="Young S.K."/>
            <person name="Zeng Q."/>
            <person name="Koehrsen M."/>
            <person name="Haas B."/>
            <person name="Borodovsky M."/>
            <person name="Guigo R."/>
            <person name="Alvarado L."/>
            <person name="Berlin A."/>
            <person name="Borenstein D."/>
            <person name="Chen Z."/>
            <person name="Engels R."/>
            <person name="Freedman E."/>
            <person name="Gellesch M."/>
            <person name="Goldberg J."/>
            <person name="Griggs A."/>
            <person name="Gujja S."/>
            <person name="Heiman D."/>
            <person name="Hepburn T."/>
            <person name="Howarth C."/>
            <person name="Jen D."/>
            <person name="Larson L."/>
            <person name="Lewis B."/>
            <person name="Mehta T."/>
            <person name="Park D."/>
            <person name="Pearson M."/>
            <person name="Roberts A."/>
            <person name="Saif S."/>
            <person name="Shenoy N."/>
            <person name="Sisk P."/>
            <person name="Stolte C."/>
            <person name="Sykes S."/>
            <person name="Walk T."/>
            <person name="White J."/>
            <person name="Yandava C."/>
            <person name="Burger G."/>
            <person name="Gray M.W."/>
            <person name="Holland P.W.H."/>
            <person name="King N."/>
            <person name="Lang F.B.F."/>
            <person name="Roger A.J."/>
            <person name="Ruiz-Trillo I."/>
            <person name="Lander E."/>
            <person name="Nusbaum C."/>
        </authorList>
    </citation>
    <scope>NUCLEOTIDE SEQUENCE [LARGE SCALE GENOMIC DNA]</scope>
    <source>
        <strain evidence="11">ATCC 38327</strain>
    </source>
</reference>
<gene>
    <name evidence="10" type="ORF">AMAG_14605</name>
</gene>
<dbReference type="Gene3D" id="3.40.50.150">
    <property type="entry name" value="Vaccinia Virus protein VP39"/>
    <property type="match status" value="1"/>
</dbReference>
<keyword evidence="4 7" id="KW-0949">S-adenosyl-L-methionine</keyword>
<feature type="binding site" evidence="7">
    <location>
        <position position="110"/>
    </location>
    <ligand>
        <name>S-adenosyl-L-methionine</name>
        <dbReference type="ChEBI" id="CHEBI:59789"/>
    </ligand>
</feature>
<dbReference type="OrthoDB" id="16079at2759"/>
<evidence type="ECO:0000256" key="3">
    <source>
        <dbReference type="ARBA" id="ARBA00022679"/>
    </source>
</evidence>
<evidence type="ECO:0000256" key="4">
    <source>
        <dbReference type="ARBA" id="ARBA00022691"/>
    </source>
</evidence>
<dbReference type="GO" id="GO:0005759">
    <property type="term" value="C:mitochondrial matrix"/>
    <property type="evidence" value="ECO:0007669"/>
    <property type="project" value="TreeGrafter"/>
</dbReference>
<dbReference type="Gene3D" id="1.10.8.100">
    <property type="entry name" value="Ribosomal RNA adenine dimethylase-like, domain 2"/>
    <property type="match status" value="1"/>
</dbReference>
<evidence type="ECO:0000256" key="6">
    <source>
        <dbReference type="ARBA" id="ARBA00024915"/>
    </source>
</evidence>